<evidence type="ECO:0000313" key="3">
    <source>
        <dbReference type="Proteomes" id="UP000762676"/>
    </source>
</evidence>
<feature type="compositionally biased region" description="Acidic residues" evidence="1">
    <location>
        <begin position="19"/>
        <end position="39"/>
    </location>
</feature>
<keyword evidence="3" id="KW-1185">Reference proteome</keyword>
<reference evidence="2 3" key="1">
    <citation type="journal article" date="2021" name="Elife">
        <title>Chloroplast acquisition without the gene transfer in kleptoplastic sea slugs, Plakobranchus ocellatus.</title>
        <authorList>
            <person name="Maeda T."/>
            <person name="Takahashi S."/>
            <person name="Yoshida T."/>
            <person name="Shimamura S."/>
            <person name="Takaki Y."/>
            <person name="Nagai Y."/>
            <person name="Toyoda A."/>
            <person name="Suzuki Y."/>
            <person name="Arimoto A."/>
            <person name="Ishii H."/>
            <person name="Satoh N."/>
            <person name="Nishiyama T."/>
            <person name="Hasebe M."/>
            <person name="Maruyama T."/>
            <person name="Minagawa J."/>
            <person name="Obokata J."/>
            <person name="Shigenobu S."/>
        </authorList>
    </citation>
    <scope>NUCLEOTIDE SEQUENCE [LARGE SCALE GENOMIC DNA]</scope>
</reference>
<dbReference type="EMBL" id="BMAT01009707">
    <property type="protein sequence ID" value="GFS12367.1"/>
    <property type="molecule type" value="Genomic_DNA"/>
</dbReference>
<evidence type="ECO:0000313" key="2">
    <source>
        <dbReference type="EMBL" id="GFS12367.1"/>
    </source>
</evidence>
<proteinExistence type="predicted"/>
<comment type="caution">
    <text evidence="2">The sequence shown here is derived from an EMBL/GenBank/DDBJ whole genome shotgun (WGS) entry which is preliminary data.</text>
</comment>
<accession>A0AAV4ISX3</accession>
<evidence type="ECO:0000256" key="1">
    <source>
        <dbReference type="SAM" id="MobiDB-lite"/>
    </source>
</evidence>
<dbReference type="AlphaFoldDB" id="A0AAV4ISX3"/>
<dbReference type="Proteomes" id="UP000762676">
    <property type="component" value="Unassembled WGS sequence"/>
</dbReference>
<protein>
    <submittedName>
        <fullName evidence="2">Uncharacterized protein</fullName>
    </submittedName>
</protein>
<name>A0AAV4ISX3_9GAST</name>
<sequence>MGLEPNLLEPDEEPKSVDLEPDEPEPMGLETDEPLELPELEPKDVEPPEPNELHPVFLLDDVLGLEKLLLPLLLLLLLRLPLLLLPDETWGRIRAGRGEDHKSSERKRLV</sequence>
<gene>
    <name evidence="2" type="ORF">ElyMa_004857800</name>
</gene>
<feature type="region of interest" description="Disordered" evidence="1">
    <location>
        <begin position="1"/>
        <end position="49"/>
    </location>
</feature>
<organism evidence="2 3">
    <name type="scientific">Elysia marginata</name>
    <dbReference type="NCBI Taxonomy" id="1093978"/>
    <lineage>
        <taxon>Eukaryota</taxon>
        <taxon>Metazoa</taxon>
        <taxon>Spiralia</taxon>
        <taxon>Lophotrochozoa</taxon>
        <taxon>Mollusca</taxon>
        <taxon>Gastropoda</taxon>
        <taxon>Heterobranchia</taxon>
        <taxon>Euthyneura</taxon>
        <taxon>Panpulmonata</taxon>
        <taxon>Sacoglossa</taxon>
        <taxon>Placobranchoidea</taxon>
        <taxon>Plakobranchidae</taxon>
        <taxon>Elysia</taxon>
    </lineage>
</organism>